<accession>A0A8S5RU00</accession>
<proteinExistence type="predicted"/>
<dbReference type="EMBL" id="BK055796">
    <property type="protein sequence ID" value="DAE92853.1"/>
    <property type="molecule type" value="Genomic_DNA"/>
</dbReference>
<reference evidence="1" key="1">
    <citation type="journal article" date="2021" name="Proc. Natl. Acad. Sci. U.S.A.">
        <title>A Catalog of Tens of Thousands of Viruses from Human Metagenomes Reveals Hidden Associations with Chronic Diseases.</title>
        <authorList>
            <person name="Tisza M.J."/>
            <person name="Buck C.B."/>
        </authorList>
    </citation>
    <scope>NUCLEOTIDE SEQUENCE</scope>
    <source>
        <strain evidence="1">Cttzo28</strain>
    </source>
</reference>
<organism evidence="1">
    <name type="scientific">Ackermannviridae sp</name>
    <dbReference type="NCBI Taxonomy" id="2831612"/>
    <lineage>
        <taxon>Viruses</taxon>
        <taxon>Duplodnaviria</taxon>
        <taxon>Heunggongvirae</taxon>
        <taxon>Uroviricota</taxon>
        <taxon>Caudoviricetes</taxon>
        <taxon>Pantevenvirales</taxon>
        <taxon>Ackermannviridae</taxon>
    </lineage>
</organism>
<evidence type="ECO:0000313" key="1">
    <source>
        <dbReference type="EMBL" id="DAE92853.1"/>
    </source>
</evidence>
<name>A0A8S5RU00_9CAUD</name>
<protein>
    <submittedName>
        <fullName evidence="1">Uncharacterized protein</fullName>
    </submittedName>
</protein>
<sequence>MLTPKPELNLNPCPDAIPAAGAFLSPKVHTKSTHFFTSQHHAALKARISRTVF</sequence>